<dbReference type="PANTHER" id="PTHR15615:SF36">
    <property type="entry name" value="PHO85 CYCLIN-5"/>
    <property type="match status" value="1"/>
</dbReference>
<dbReference type="Gene3D" id="1.10.472.10">
    <property type="entry name" value="Cyclin-like"/>
    <property type="match status" value="1"/>
</dbReference>
<feature type="region of interest" description="Disordered" evidence="1">
    <location>
        <begin position="366"/>
        <end position="399"/>
    </location>
</feature>
<feature type="compositionally biased region" description="Low complexity" evidence="1">
    <location>
        <begin position="26"/>
        <end position="62"/>
    </location>
</feature>
<feature type="compositionally biased region" description="Polar residues" evidence="1">
    <location>
        <begin position="469"/>
        <end position="488"/>
    </location>
</feature>
<name>A0A0C2X9H7_AMAMK</name>
<dbReference type="GO" id="GO:0000307">
    <property type="term" value="C:cyclin-dependent protein kinase holoenzyme complex"/>
    <property type="evidence" value="ECO:0007669"/>
    <property type="project" value="TreeGrafter"/>
</dbReference>
<dbReference type="GO" id="GO:0019901">
    <property type="term" value="F:protein kinase binding"/>
    <property type="evidence" value="ECO:0007669"/>
    <property type="project" value="InterPro"/>
</dbReference>
<dbReference type="OrthoDB" id="286814at2759"/>
<evidence type="ECO:0000313" key="2">
    <source>
        <dbReference type="EMBL" id="KIL65976.1"/>
    </source>
</evidence>
<dbReference type="GO" id="GO:0005634">
    <property type="term" value="C:nucleus"/>
    <property type="evidence" value="ECO:0007669"/>
    <property type="project" value="TreeGrafter"/>
</dbReference>
<dbReference type="Proteomes" id="UP000054549">
    <property type="component" value="Unassembled WGS sequence"/>
</dbReference>
<feature type="region of interest" description="Disordered" evidence="1">
    <location>
        <begin position="1"/>
        <end position="83"/>
    </location>
</feature>
<dbReference type="GO" id="GO:0016538">
    <property type="term" value="F:cyclin-dependent protein serine/threonine kinase regulator activity"/>
    <property type="evidence" value="ECO:0007669"/>
    <property type="project" value="TreeGrafter"/>
</dbReference>
<dbReference type="InParanoid" id="A0A0C2X9H7"/>
<gene>
    <name evidence="2" type="ORF">M378DRAFT_451067</name>
</gene>
<proteinExistence type="predicted"/>
<evidence type="ECO:0000313" key="3">
    <source>
        <dbReference type="Proteomes" id="UP000054549"/>
    </source>
</evidence>
<evidence type="ECO:0000256" key="1">
    <source>
        <dbReference type="SAM" id="MobiDB-lite"/>
    </source>
</evidence>
<dbReference type="EMBL" id="KN818239">
    <property type="protein sequence ID" value="KIL65976.1"/>
    <property type="molecule type" value="Genomic_DNA"/>
</dbReference>
<dbReference type="InterPro" id="IPR013922">
    <property type="entry name" value="Cyclin_PHO80-like"/>
</dbReference>
<dbReference type="HOGENOM" id="CLU_018882_0_0_1"/>
<organism evidence="2 3">
    <name type="scientific">Amanita muscaria (strain Koide BX008)</name>
    <dbReference type="NCBI Taxonomy" id="946122"/>
    <lineage>
        <taxon>Eukaryota</taxon>
        <taxon>Fungi</taxon>
        <taxon>Dikarya</taxon>
        <taxon>Basidiomycota</taxon>
        <taxon>Agaricomycotina</taxon>
        <taxon>Agaricomycetes</taxon>
        <taxon>Agaricomycetidae</taxon>
        <taxon>Agaricales</taxon>
        <taxon>Pluteineae</taxon>
        <taxon>Amanitaceae</taxon>
        <taxon>Amanita</taxon>
    </lineage>
</organism>
<keyword evidence="3" id="KW-1185">Reference proteome</keyword>
<reference evidence="2 3" key="1">
    <citation type="submission" date="2014-04" db="EMBL/GenBank/DDBJ databases">
        <title>Evolutionary Origins and Diversification of the Mycorrhizal Mutualists.</title>
        <authorList>
            <consortium name="DOE Joint Genome Institute"/>
            <consortium name="Mycorrhizal Genomics Consortium"/>
            <person name="Kohler A."/>
            <person name="Kuo A."/>
            <person name="Nagy L.G."/>
            <person name="Floudas D."/>
            <person name="Copeland A."/>
            <person name="Barry K.W."/>
            <person name="Cichocki N."/>
            <person name="Veneault-Fourrey C."/>
            <person name="LaButti K."/>
            <person name="Lindquist E.A."/>
            <person name="Lipzen A."/>
            <person name="Lundell T."/>
            <person name="Morin E."/>
            <person name="Murat C."/>
            <person name="Riley R."/>
            <person name="Ohm R."/>
            <person name="Sun H."/>
            <person name="Tunlid A."/>
            <person name="Henrissat B."/>
            <person name="Grigoriev I.V."/>
            <person name="Hibbett D.S."/>
            <person name="Martin F."/>
        </authorList>
    </citation>
    <scope>NUCLEOTIDE SEQUENCE [LARGE SCALE GENOMIC DNA]</scope>
    <source>
        <strain evidence="2 3">Koide BX008</strain>
    </source>
</reference>
<protein>
    <recommendedName>
        <fullName evidence="4">G1/S-specific cyclin pas1</fullName>
    </recommendedName>
</protein>
<sequence length="558" mass="60703">MHVLSHSLAHRATPTTRTRVRWQPYSSTSKSSMTTSLPSPSSSLFNSPNSEETSPPSLSSSRELNRPPSKPFSHPTKEVSPRELSKNKFALGLVDQAVGSLSEIWKPQDIPTLFLTGPKATITLDCSKGQKSLVYPSNPLIQHPNTSPPSAKEIQSSSFKNRLVPIKGFVHEVLRRSRTSAHVLQTALCYIEALRPMVPEFICKERAGESWKEPASADLIEVLADAELQQHAEVQLPLDSTLTDRSDLVARPPSTPRMTDESCKQGCASGMPAAVASELARSDTLPPVELPSPLLCPRRSFLAALILASKFTQDKCYSNRAWAKLSGLTPREISRCERALGEALQWRLWVGKLPVATQAAPRALHRSQSESCLKSRPSEPFLLQDEHGRSSATTDRSLRRCSTLPAEAFAPEQKADGYPISDITMSDSQAAPLDTTSAVPLQWPGSFTCHIAAEDSPDSESSTPPLVYSPTTSDSSGGERTTQASSFQEVPENVLTQIHSVLSDHLSLSLQTPGIVIKGASGMQDFVVTAPSVFLPATFEEGIRSTWTLEESTFVSLN</sequence>
<evidence type="ECO:0008006" key="4">
    <source>
        <dbReference type="Google" id="ProtNLM"/>
    </source>
</evidence>
<dbReference type="CDD" id="cd20557">
    <property type="entry name" value="CYCLIN_ScPCL1-like"/>
    <property type="match status" value="1"/>
</dbReference>
<feature type="region of interest" description="Disordered" evidence="1">
    <location>
        <begin position="451"/>
        <end position="488"/>
    </location>
</feature>
<dbReference type="AlphaFoldDB" id="A0A0C2X9H7"/>
<accession>A0A0C2X9H7</accession>
<dbReference type="STRING" id="946122.A0A0C2X9H7"/>
<dbReference type="PANTHER" id="PTHR15615">
    <property type="match status" value="1"/>
</dbReference>